<name>A0A1B7NA94_9AGAM</name>
<evidence type="ECO:0008006" key="3">
    <source>
        <dbReference type="Google" id="ProtNLM"/>
    </source>
</evidence>
<gene>
    <name evidence="1" type="ORF">K503DRAFT_675030</name>
</gene>
<dbReference type="SUPFAM" id="SSF52833">
    <property type="entry name" value="Thioredoxin-like"/>
    <property type="match status" value="1"/>
</dbReference>
<dbReference type="InParanoid" id="A0A1B7NA94"/>
<feature type="non-terminal residue" evidence="1">
    <location>
        <position position="76"/>
    </location>
</feature>
<evidence type="ECO:0000313" key="1">
    <source>
        <dbReference type="EMBL" id="OAX41782.1"/>
    </source>
</evidence>
<reference evidence="1 2" key="1">
    <citation type="submission" date="2016-06" db="EMBL/GenBank/DDBJ databases">
        <title>Comparative genomics of the ectomycorrhizal sister species Rhizopogon vinicolor and Rhizopogon vesiculosus (Basidiomycota: Boletales) reveals a divergence of the mating type B locus.</title>
        <authorList>
            <consortium name="DOE Joint Genome Institute"/>
            <person name="Mujic A.B."/>
            <person name="Kuo A."/>
            <person name="Tritt A."/>
            <person name="Lipzen A."/>
            <person name="Chen C."/>
            <person name="Johnson J."/>
            <person name="Sharma A."/>
            <person name="Barry K."/>
            <person name="Grigoriev I.V."/>
            <person name="Spatafora J.W."/>
        </authorList>
    </citation>
    <scope>NUCLEOTIDE SEQUENCE [LARGE SCALE GENOMIC DNA]</scope>
    <source>
        <strain evidence="1 2">AM-OR11-026</strain>
    </source>
</reference>
<dbReference type="Gene3D" id="3.40.30.10">
    <property type="entry name" value="Glutaredoxin"/>
    <property type="match status" value="1"/>
</dbReference>
<dbReference type="STRING" id="1314800.A0A1B7NA94"/>
<dbReference type="Proteomes" id="UP000092154">
    <property type="component" value="Unassembled WGS sequence"/>
</dbReference>
<sequence>LGILGVFTPPCSSQVPGYITDYEHFKAIGGDNINVVAVNDVSCSRTFYAIIISLHHCTFSGVRFIADDEWEFTSPL</sequence>
<evidence type="ECO:0000313" key="2">
    <source>
        <dbReference type="Proteomes" id="UP000092154"/>
    </source>
</evidence>
<feature type="non-terminal residue" evidence="1">
    <location>
        <position position="1"/>
    </location>
</feature>
<accession>A0A1B7NA94</accession>
<keyword evidence="2" id="KW-1185">Reference proteome</keyword>
<dbReference type="EMBL" id="KV448171">
    <property type="protein sequence ID" value="OAX41782.1"/>
    <property type="molecule type" value="Genomic_DNA"/>
</dbReference>
<dbReference type="OrthoDB" id="1882547at2759"/>
<proteinExistence type="predicted"/>
<dbReference type="AlphaFoldDB" id="A0A1B7NA94"/>
<protein>
    <recommendedName>
        <fullName evidence="3">Redoxin domain-containing protein</fullName>
    </recommendedName>
</protein>
<dbReference type="InterPro" id="IPR036249">
    <property type="entry name" value="Thioredoxin-like_sf"/>
</dbReference>
<organism evidence="1 2">
    <name type="scientific">Rhizopogon vinicolor AM-OR11-026</name>
    <dbReference type="NCBI Taxonomy" id="1314800"/>
    <lineage>
        <taxon>Eukaryota</taxon>
        <taxon>Fungi</taxon>
        <taxon>Dikarya</taxon>
        <taxon>Basidiomycota</taxon>
        <taxon>Agaricomycotina</taxon>
        <taxon>Agaricomycetes</taxon>
        <taxon>Agaricomycetidae</taxon>
        <taxon>Boletales</taxon>
        <taxon>Suillineae</taxon>
        <taxon>Rhizopogonaceae</taxon>
        <taxon>Rhizopogon</taxon>
    </lineage>
</organism>